<dbReference type="Proteomes" id="UP000001997">
    <property type="component" value="Unassembled WGS sequence"/>
</dbReference>
<dbReference type="EMBL" id="CH408161">
    <property type="protein sequence ID" value="EDK41528.2"/>
    <property type="molecule type" value="Genomic_DNA"/>
</dbReference>
<dbReference type="VEuPathDB" id="FungiDB:PGUG_05626"/>
<evidence type="ECO:0000313" key="1">
    <source>
        <dbReference type="EMBL" id="EDK41528.2"/>
    </source>
</evidence>
<gene>
    <name evidence="1" type="ORF">PGUG_05626</name>
</gene>
<dbReference type="AlphaFoldDB" id="A5DQS5"/>
<accession>A5DQS5</accession>
<organism evidence="1 2">
    <name type="scientific">Meyerozyma guilliermondii (strain ATCC 6260 / CBS 566 / DSM 6381 / JCM 1539 / NBRC 10279 / NRRL Y-324)</name>
    <name type="common">Yeast</name>
    <name type="synonym">Candida guilliermondii</name>
    <dbReference type="NCBI Taxonomy" id="294746"/>
    <lineage>
        <taxon>Eukaryota</taxon>
        <taxon>Fungi</taxon>
        <taxon>Dikarya</taxon>
        <taxon>Ascomycota</taxon>
        <taxon>Saccharomycotina</taxon>
        <taxon>Pichiomycetes</taxon>
        <taxon>Debaryomycetaceae</taxon>
        <taxon>Meyerozyma</taxon>
    </lineage>
</organism>
<dbReference type="KEGG" id="pgu:PGUG_05626"/>
<evidence type="ECO:0000313" key="2">
    <source>
        <dbReference type="Proteomes" id="UP000001997"/>
    </source>
</evidence>
<dbReference type="OrthoDB" id="4022079at2759"/>
<proteinExistence type="predicted"/>
<sequence length="515" mass="57424">MNEKSSSRTTYENAFELIKKTTDMDSKPQFLSKLVQLLKEEGEKDWILNLLAACFWFCLTDTVSHRLQSFLDEISFVTRNVVMHHNATYHFTGEFEDKETSKIFLHLLCNCYGRFYSLAIDLQGPNDVMPLILGNLFGPLRQIMAMMLLGTGALMFSASFPVVLESDTASLTDIAVLVLMSTHSRALSEIYLAPESSPASIIYPKSCTPAQSLKESVKVLLEVLDHGTNVDYISCTVGADAIFVSLCELNAHDKSEVLSVFNQLSIKMSLTTFSSRLLIIASFSIIGYNSKLEDVPTLIRSLYQSERLPPLPKTGLFVETSKIVQGINISLFDASYNLQKLSHVVKYLLVLQRWSIENILKEHVTIATRSMIDTSEGSHYVTKILAPVARLLISSLLMVVFISQNGQHKEFYKLSVTNLAELISANETFWTILLSLMKDSISENPFHSKIFAQLLSDLVEMKAGTDFIPSSLQTSVDDIILFANSTSKLVDFDITTLEYVYGPSANSKGASKLSD</sequence>
<keyword evidence="2" id="KW-1185">Reference proteome</keyword>
<protein>
    <submittedName>
        <fullName evidence="1">Uncharacterized protein</fullName>
    </submittedName>
</protein>
<dbReference type="InParanoid" id="A5DQS5"/>
<dbReference type="GeneID" id="5124101"/>
<reference evidence="1 2" key="1">
    <citation type="journal article" date="2009" name="Nature">
        <title>Evolution of pathogenicity and sexual reproduction in eight Candida genomes.</title>
        <authorList>
            <person name="Butler G."/>
            <person name="Rasmussen M.D."/>
            <person name="Lin M.F."/>
            <person name="Santos M.A."/>
            <person name="Sakthikumar S."/>
            <person name="Munro C.A."/>
            <person name="Rheinbay E."/>
            <person name="Grabherr M."/>
            <person name="Forche A."/>
            <person name="Reedy J.L."/>
            <person name="Agrafioti I."/>
            <person name="Arnaud M.B."/>
            <person name="Bates S."/>
            <person name="Brown A.J."/>
            <person name="Brunke S."/>
            <person name="Costanzo M.C."/>
            <person name="Fitzpatrick D.A."/>
            <person name="de Groot P.W."/>
            <person name="Harris D."/>
            <person name="Hoyer L.L."/>
            <person name="Hube B."/>
            <person name="Klis F.M."/>
            <person name="Kodira C."/>
            <person name="Lennard N."/>
            <person name="Logue M.E."/>
            <person name="Martin R."/>
            <person name="Neiman A.M."/>
            <person name="Nikolaou E."/>
            <person name="Quail M.A."/>
            <person name="Quinn J."/>
            <person name="Santos M.C."/>
            <person name="Schmitzberger F.F."/>
            <person name="Sherlock G."/>
            <person name="Shah P."/>
            <person name="Silverstein K.A."/>
            <person name="Skrzypek M.S."/>
            <person name="Soll D."/>
            <person name="Staggs R."/>
            <person name="Stansfield I."/>
            <person name="Stumpf M.P."/>
            <person name="Sudbery P.E."/>
            <person name="Srikantha T."/>
            <person name="Zeng Q."/>
            <person name="Berman J."/>
            <person name="Berriman M."/>
            <person name="Heitman J."/>
            <person name="Gow N.A."/>
            <person name="Lorenz M.C."/>
            <person name="Birren B.W."/>
            <person name="Kellis M."/>
            <person name="Cuomo C.A."/>
        </authorList>
    </citation>
    <scope>NUCLEOTIDE SEQUENCE [LARGE SCALE GENOMIC DNA]</scope>
    <source>
        <strain evidence="2">ATCC 6260 / CBS 566 / DSM 6381 / JCM 1539 / NBRC 10279 / NRRL Y-324</strain>
    </source>
</reference>
<dbReference type="HOGENOM" id="CLU_529040_0_0_1"/>
<name>A5DQS5_PICGU</name>
<dbReference type="RefSeq" id="XP_001482606.2">
    <property type="nucleotide sequence ID" value="XM_001482556.1"/>
</dbReference>